<accession>A0A4Y9Z2K9</accession>
<dbReference type="AlphaFoldDB" id="A0A4Y9Z2K9"/>
<dbReference type="Proteomes" id="UP000298390">
    <property type="component" value="Unassembled WGS sequence"/>
</dbReference>
<proteinExistence type="predicted"/>
<evidence type="ECO:0000313" key="2">
    <source>
        <dbReference type="Proteomes" id="UP000298390"/>
    </source>
</evidence>
<evidence type="ECO:0000313" key="1">
    <source>
        <dbReference type="EMBL" id="TFY67599.1"/>
    </source>
</evidence>
<organism evidence="1 2">
    <name type="scientific">Rhodofomes roseus</name>
    <dbReference type="NCBI Taxonomy" id="34475"/>
    <lineage>
        <taxon>Eukaryota</taxon>
        <taxon>Fungi</taxon>
        <taxon>Dikarya</taxon>
        <taxon>Basidiomycota</taxon>
        <taxon>Agaricomycotina</taxon>
        <taxon>Agaricomycetes</taxon>
        <taxon>Polyporales</taxon>
        <taxon>Rhodofomes</taxon>
    </lineage>
</organism>
<gene>
    <name evidence="1" type="ORF">EVJ58_g1523</name>
</gene>
<protein>
    <submittedName>
        <fullName evidence="1">Uncharacterized protein</fullName>
    </submittedName>
</protein>
<dbReference type="EMBL" id="SEKV01000049">
    <property type="protein sequence ID" value="TFY67599.1"/>
    <property type="molecule type" value="Genomic_DNA"/>
</dbReference>
<reference evidence="1 2" key="1">
    <citation type="submission" date="2019-01" db="EMBL/GenBank/DDBJ databases">
        <title>Genome sequencing of the rare red list fungi Fomitopsis rosea.</title>
        <authorList>
            <person name="Buettner E."/>
            <person name="Kellner H."/>
        </authorList>
    </citation>
    <scope>NUCLEOTIDE SEQUENCE [LARGE SCALE GENOMIC DNA]</scope>
    <source>
        <strain evidence="1 2">DSM 105464</strain>
    </source>
</reference>
<sequence length="174" mass="19831">MSQISFMPVGIKAHKMQRAHRLNITPPYYCFDLPKSGLRFVVCDKPSSSKAYRNLIDIVDNFCVDVLRHKKARKFLFMSVILSEIAHTSDDPMEPPHMLVKFTLPTENGMPKAIPAHIYLTGSLPHAKVDTTCVFWKDAEEIAEHEILASHQAINLRLDMLNYCSFPAEQIPHL</sequence>
<comment type="caution">
    <text evidence="1">The sequence shown here is derived from an EMBL/GenBank/DDBJ whole genome shotgun (WGS) entry which is preliminary data.</text>
</comment>
<name>A0A4Y9Z2K9_9APHY</name>